<dbReference type="PROSITE" id="PS00211">
    <property type="entry name" value="ABC_TRANSPORTER_1"/>
    <property type="match status" value="1"/>
</dbReference>
<keyword evidence="4" id="KW-0547">Nucleotide-binding</keyword>
<evidence type="ECO:0000256" key="3">
    <source>
        <dbReference type="ARBA" id="ARBA00022448"/>
    </source>
</evidence>
<sequence length="355" mass="39093">MSNALLSPTSQALAPMAEDTLVSVREARKHFPIYKGWMRKQVGSIKAVDDISFDIKKGETFGLVGESGSGKSSIARLILRAYDVSGGSILFRRGDGSVVDITALNDFEMRDIRREMQMIFQDPYSSLNPRMRLLDLVGEPLVIHGWGTPAEIRDRVAELLGLVGLRPEYVMRYPHAFSGGQRQRIGIARALALNPSFIAADEAVSALDVSVAAQNINLMQDLQEKFGLTYLFITHDLGMVEHISDRVGVMYLGRLMEVGPTAEMFAKPLHPYTEALLAAVPQPDPRGNRLRKRVPLKGEIADAMNVPKGCAFHPRCPYADQTCRDEVPALRKMAGGRLARCHHAEKLDLTGVAAS</sequence>
<dbReference type="NCBIfam" id="TIGR01727">
    <property type="entry name" value="oligo_HPY"/>
    <property type="match status" value="1"/>
</dbReference>
<keyword evidence="8" id="KW-1185">Reference proteome</keyword>
<comment type="similarity">
    <text evidence="2">Belongs to the ABC transporter superfamily.</text>
</comment>
<keyword evidence="5 7" id="KW-0067">ATP-binding</keyword>
<dbReference type="PANTHER" id="PTHR43776">
    <property type="entry name" value="TRANSPORT ATP-BINDING PROTEIN"/>
    <property type="match status" value="1"/>
</dbReference>
<dbReference type="EMBL" id="SSOA01000008">
    <property type="protein sequence ID" value="THF48573.1"/>
    <property type="molecule type" value="Genomic_DNA"/>
</dbReference>
<protein>
    <submittedName>
        <fullName evidence="7">ATP-binding cassette domain-containing protein</fullName>
    </submittedName>
</protein>
<dbReference type="AlphaFoldDB" id="A0A4V3W7U2"/>
<evidence type="ECO:0000256" key="1">
    <source>
        <dbReference type="ARBA" id="ARBA00004417"/>
    </source>
</evidence>
<dbReference type="CDD" id="cd03257">
    <property type="entry name" value="ABC_NikE_OppD_transporters"/>
    <property type="match status" value="1"/>
</dbReference>
<dbReference type="InterPro" id="IPR050319">
    <property type="entry name" value="ABC_transp_ATP-bind"/>
</dbReference>
<dbReference type="SUPFAM" id="SSF52540">
    <property type="entry name" value="P-loop containing nucleoside triphosphate hydrolases"/>
    <property type="match status" value="1"/>
</dbReference>
<dbReference type="PROSITE" id="PS50893">
    <property type="entry name" value="ABC_TRANSPORTER_2"/>
    <property type="match status" value="1"/>
</dbReference>
<reference evidence="7 8" key="1">
    <citation type="submission" date="2019-04" db="EMBL/GenBank/DDBJ databases">
        <title>Rhizobium terrae sp. nov., isolated from a paddy soil.</title>
        <authorList>
            <person name="Lin S.-Y."/>
            <person name="Hameed A."/>
            <person name="Huang H.-I."/>
            <person name="Young C.-C."/>
        </authorList>
    </citation>
    <scope>NUCLEOTIDE SEQUENCE [LARGE SCALE GENOMIC DNA]</scope>
    <source>
        <strain evidence="7 8">CC-HIH110</strain>
    </source>
</reference>
<evidence type="ECO:0000313" key="7">
    <source>
        <dbReference type="EMBL" id="THF48573.1"/>
    </source>
</evidence>
<dbReference type="InterPro" id="IPR027417">
    <property type="entry name" value="P-loop_NTPase"/>
</dbReference>
<dbReference type="SMART" id="SM00382">
    <property type="entry name" value="AAA"/>
    <property type="match status" value="1"/>
</dbReference>
<dbReference type="GO" id="GO:0015833">
    <property type="term" value="P:peptide transport"/>
    <property type="evidence" value="ECO:0007669"/>
    <property type="project" value="InterPro"/>
</dbReference>
<dbReference type="FunFam" id="3.40.50.300:FF:000016">
    <property type="entry name" value="Oligopeptide ABC transporter ATP-binding component"/>
    <property type="match status" value="1"/>
</dbReference>
<evidence type="ECO:0000256" key="4">
    <source>
        <dbReference type="ARBA" id="ARBA00022741"/>
    </source>
</evidence>
<comment type="subcellular location">
    <subcellularLocation>
        <location evidence="1">Cell inner membrane</location>
        <topology evidence="1">Peripheral membrane protein</topology>
    </subcellularLocation>
</comment>
<dbReference type="InterPro" id="IPR017871">
    <property type="entry name" value="ABC_transporter-like_CS"/>
</dbReference>
<accession>A0A4V3W7U2</accession>
<dbReference type="Proteomes" id="UP000310754">
    <property type="component" value="Unassembled WGS sequence"/>
</dbReference>
<dbReference type="PANTHER" id="PTHR43776:SF7">
    <property type="entry name" value="D,D-DIPEPTIDE TRANSPORT ATP-BINDING PROTEIN DDPF-RELATED"/>
    <property type="match status" value="1"/>
</dbReference>
<evidence type="ECO:0000256" key="5">
    <source>
        <dbReference type="ARBA" id="ARBA00022840"/>
    </source>
</evidence>
<gene>
    <name evidence="7" type="ORF">E6C51_14450</name>
</gene>
<keyword evidence="3" id="KW-0813">Transport</keyword>
<dbReference type="InterPro" id="IPR003439">
    <property type="entry name" value="ABC_transporter-like_ATP-bd"/>
</dbReference>
<dbReference type="GO" id="GO:0016887">
    <property type="term" value="F:ATP hydrolysis activity"/>
    <property type="evidence" value="ECO:0007669"/>
    <property type="project" value="InterPro"/>
</dbReference>
<name>A0A4V3W7U2_9HYPH</name>
<evidence type="ECO:0000313" key="8">
    <source>
        <dbReference type="Proteomes" id="UP000310754"/>
    </source>
</evidence>
<dbReference type="GO" id="GO:0005524">
    <property type="term" value="F:ATP binding"/>
    <property type="evidence" value="ECO:0007669"/>
    <property type="project" value="UniProtKB-KW"/>
</dbReference>
<dbReference type="GO" id="GO:0055085">
    <property type="term" value="P:transmembrane transport"/>
    <property type="evidence" value="ECO:0007669"/>
    <property type="project" value="UniProtKB-ARBA"/>
</dbReference>
<evidence type="ECO:0000256" key="2">
    <source>
        <dbReference type="ARBA" id="ARBA00005417"/>
    </source>
</evidence>
<dbReference type="RefSeq" id="WP_230987331.1">
    <property type="nucleotide sequence ID" value="NZ_SSOA01000008.1"/>
</dbReference>
<proteinExistence type="inferred from homology"/>
<comment type="caution">
    <text evidence="7">The sequence shown here is derived from an EMBL/GenBank/DDBJ whole genome shotgun (WGS) entry which is preliminary data.</text>
</comment>
<feature type="domain" description="ABC transporter" evidence="6">
    <location>
        <begin position="22"/>
        <end position="277"/>
    </location>
</feature>
<dbReference type="Pfam" id="PF08352">
    <property type="entry name" value="oligo_HPY"/>
    <property type="match status" value="1"/>
</dbReference>
<dbReference type="InterPro" id="IPR013563">
    <property type="entry name" value="Oligopep_ABC_C"/>
</dbReference>
<dbReference type="Pfam" id="PF00005">
    <property type="entry name" value="ABC_tran"/>
    <property type="match status" value="1"/>
</dbReference>
<organism evidence="7 8">
    <name type="scientific">Allorhizobium terrae</name>
    <dbReference type="NCBI Taxonomy" id="1848972"/>
    <lineage>
        <taxon>Bacteria</taxon>
        <taxon>Pseudomonadati</taxon>
        <taxon>Pseudomonadota</taxon>
        <taxon>Alphaproteobacteria</taxon>
        <taxon>Hyphomicrobiales</taxon>
        <taxon>Rhizobiaceae</taxon>
        <taxon>Rhizobium/Agrobacterium group</taxon>
        <taxon>Allorhizobium</taxon>
    </lineage>
</organism>
<dbReference type="Gene3D" id="3.40.50.300">
    <property type="entry name" value="P-loop containing nucleotide triphosphate hydrolases"/>
    <property type="match status" value="1"/>
</dbReference>
<dbReference type="InterPro" id="IPR003593">
    <property type="entry name" value="AAA+_ATPase"/>
</dbReference>
<evidence type="ECO:0000259" key="6">
    <source>
        <dbReference type="PROSITE" id="PS50893"/>
    </source>
</evidence>
<dbReference type="GO" id="GO:0005886">
    <property type="term" value="C:plasma membrane"/>
    <property type="evidence" value="ECO:0007669"/>
    <property type="project" value="UniProtKB-SubCell"/>
</dbReference>